<dbReference type="InterPro" id="IPR024510">
    <property type="entry name" value="DUF2589"/>
</dbReference>
<feature type="compositionally biased region" description="Polar residues" evidence="1">
    <location>
        <begin position="209"/>
        <end position="222"/>
    </location>
</feature>
<gene>
    <name evidence="2" type="ORF">DZC75_09090</name>
</gene>
<dbReference type="EMBL" id="CP031641">
    <property type="protein sequence ID" value="AXO88142.1"/>
    <property type="molecule type" value="Genomic_DNA"/>
</dbReference>
<feature type="region of interest" description="Disordered" evidence="1">
    <location>
        <begin position="183"/>
        <end position="222"/>
    </location>
</feature>
<sequence length="222" mass="23864">MSIDSNLIGSVINALPMDRMIAGPLQAMIQAQVTASKSYADFLLNVCIKDGKAVAIQFDYDETLVGQDGGYQGTVKKSLSVPLLAAITHPNIAIEEGRIEFEMTVNQMAEDRSSKDVQGSLEASLGWGPFKLDIKGSVTHKSEQTRKTDTRARYAFSTSVRRQAPPEAMMRVIDYLTDAATKPSLLPGATLDNPDKLPDASVTPAPGQKPQSDQGAPQTEAP</sequence>
<dbReference type="RefSeq" id="WP_029614691.1">
    <property type="nucleotide sequence ID" value="NZ_CP031641.1"/>
</dbReference>
<proteinExistence type="predicted"/>
<accession>A0AAI8PB84</accession>
<organism evidence="2 3">
    <name type="scientific">Pseudomonas parafulva</name>
    <dbReference type="NCBI Taxonomy" id="157782"/>
    <lineage>
        <taxon>Bacteria</taxon>
        <taxon>Pseudomonadati</taxon>
        <taxon>Pseudomonadota</taxon>
        <taxon>Gammaproteobacteria</taxon>
        <taxon>Pseudomonadales</taxon>
        <taxon>Pseudomonadaceae</taxon>
        <taxon>Pseudomonas</taxon>
    </lineage>
</organism>
<keyword evidence="3" id="KW-1185">Reference proteome</keyword>
<dbReference type="Pfam" id="PF11655">
    <property type="entry name" value="DUF2589"/>
    <property type="match status" value="1"/>
</dbReference>
<dbReference type="Proteomes" id="UP000258127">
    <property type="component" value="Chromosome"/>
</dbReference>
<dbReference type="AlphaFoldDB" id="A0AAI8PB84"/>
<name>A0AAI8PB84_9PSED</name>
<protein>
    <submittedName>
        <fullName evidence="2">DUF2589 domain-containing protein</fullName>
    </submittedName>
</protein>
<evidence type="ECO:0000313" key="2">
    <source>
        <dbReference type="EMBL" id="AXO88142.1"/>
    </source>
</evidence>
<reference evidence="2 3" key="1">
    <citation type="submission" date="2018-08" db="EMBL/GenBank/DDBJ databases">
        <authorList>
            <person name="Lee Y."/>
            <person name="Kakembo D."/>
        </authorList>
    </citation>
    <scope>NUCLEOTIDE SEQUENCE [LARGE SCALE GENOMIC DNA]</scope>
    <source>
        <strain evidence="2 3">JBCS1880</strain>
    </source>
</reference>
<evidence type="ECO:0000313" key="3">
    <source>
        <dbReference type="Proteomes" id="UP000258127"/>
    </source>
</evidence>
<evidence type="ECO:0000256" key="1">
    <source>
        <dbReference type="SAM" id="MobiDB-lite"/>
    </source>
</evidence>